<dbReference type="AlphaFoldDB" id="A0A7S4A5L0"/>
<dbReference type="EMBL" id="CAKKNE010000004">
    <property type="protein sequence ID" value="CAH0373333.1"/>
    <property type="molecule type" value="Genomic_DNA"/>
</dbReference>
<sequence>MRRSYAAALCVQLATALFAGHPSKIPVKPVNVAIEPPPTTLGGPAAPRAKQNLAEEWNLADRVRAASVPSPTDGRRHVAWRRLARQSGDAAETLRARWAACGHHGSPVLPLLEPWEIQDGLVRGAADGEAVQLALAVGGGDELLLGAGVVETASGAAYELGAPSDSQIEAWRRPDIALPVVDAPQMGWVQGAAGMVAAPTALAALVVAAGVLTHHLQVHVFVI</sequence>
<keyword evidence="4" id="KW-1185">Reference proteome</keyword>
<accession>A0A7S4A5L0</accession>
<dbReference type="EMBL" id="HBIW01023090">
    <property type="protein sequence ID" value="CAE0704478.1"/>
    <property type="molecule type" value="Transcribed_RNA"/>
</dbReference>
<reference evidence="2" key="1">
    <citation type="submission" date="2021-01" db="EMBL/GenBank/DDBJ databases">
        <authorList>
            <person name="Corre E."/>
            <person name="Pelletier E."/>
            <person name="Niang G."/>
            <person name="Scheremetjew M."/>
            <person name="Finn R."/>
            <person name="Kale V."/>
            <person name="Holt S."/>
            <person name="Cochrane G."/>
            <person name="Meng A."/>
            <person name="Brown T."/>
            <person name="Cohen L."/>
        </authorList>
    </citation>
    <scope>NUCLEOTIDE SEQUENCE</scope>
    <source>
        <strain evidence="2">CCMP1756</strain>
    </source>
</reference>
<evidence type="ECO:0000313" key="3">
    <source>
        <dbReference type="EMBL" id="CAH0373333.1"/>
    </source>
</evidence>
<organism evidence="2">
    <name type="scientific">Pelagomonas calceolata</name>
    <dbReference type="NCBI Taxonomy" id="35677"/>
    <lineage>
        <taxon>Eukaryota</taxon>
        <taxon>Sar</taxon>
        <taxon>Stramenopiles</taxon>
        <taxon>Ochrophyta</taxon>
        <taxon>Pelagophyceae</taxon>
        <taxon>Pelagomonadales</taxon>
        <taxon>Pelagomonadaceae</taxon>
        <taxon>Pelagomonas</taxon>
    </lineage>
</organism>
<evidence type="ECO:0000313" key="2">
    <source>
        <dbReference type="EMBL" id="CAE0704478.1"/>
    </source>
</evidence>
<keyword evidence="1" id="KW-0732">Signal</keyword>
<evidence type="ECO:0000313" key="4">
    <source>
        <dbReference type="Proteomes" id="UP000789595"/>
    </source>
</evidence>
<name>A0A7S4A5L0_9STRA</name>
<evidence type="ECO:0000256" key="1">
    <source>
        <dbReference type="SAM" id="SignalP"/>
    </source>
</evidence>
<gene>
    <name evidence="2" type="ORF">PCAL00307_LOCUS19926</name>
    <name evidence="3" type="ORF">PECAL_4P05230</name>
</gene>
<feature type="signal peptide" evidence="1">
    <location>
        <begin position="1"/>
        <end position="19"/>
    </location>
</feature>
<protein>
    <submittedName>
        <fullName evidence="2">Uncharacterized protein</fullName>
    </submittedName>
</protein>
<reference evidence="3" key="2">
    <citation type="submission" date="2021-11" db="EMBL/GenBank/DDBJ databases">
        <authorList>
            <consortium name="Genoscope - CEA"/>
            <person name="William W."/>
        </authorList>
    </citation>
    <scope>NUCLEOTIDE SEQUENCE</scope>
</reference>
<feature type="chain" id="PRO_5036212320" evidence="1">
    <location>
        <begin position="20"/>
        <end position="223"/>
    </location>
</feature>
<proteinExistence type="predicted"/>
<dbReference type="Proteomes" id="UP000789595">
    <property type="component" value="Unassembled WGS sequence"/>
</dbReference>